<protein>
    <submittedName>
        <fullName evidence="1">Uncharacterized protein</fullName>
    </submittedName>
</protein>
<evidence type="ECO:0000313" key="1">
    <source>
        <dbReference type="EMBL" id="KAH0470984.1"/>
    </source>
</evidence>
<gene>
    <name evidence="1" type="ORF">IEQ34_000707</name>
</gene>
<comment type="caution">
    <text evidence="1">The sequence shown here is derived from an EMBL/GenBank/DDBJ whole genome shotgun (WGS) entry which is preliminary data.</text>
</comment>
<dbReference type="AlphaFoldDB" id="A0AAV7HAZ8"/>
<organism evidence="1 2">
    <name type="scientific">Dendrobium chrysotoxum</name>
    <name type="common">Orchid</name>
    <dbReference type="NCBI Taxonomy" id="161865"/>
    <lineage>
        <taxon>Eukaryota</taxon>
        <taxon>Viridiplantae</taxon>
        <taxon>Streptophyta</taxon>
        <taxon>Embryophyta</taxon>
        <taxon>Tracheophyta</taxon>
        <taxon>Spermatophyta</taxon>
        <taxon>Magnoliopsida</taxon>
        <taxon>Liliopsida</taxon>
        <taxon>Asparagales</taxon>
        <taxon>Orchidaceae</taxon>
        <taxon>Epidendroideae</taxon>
        <taxon>Malaxideae</taxon>
        <taxon>Dendrobiinae</taxon>
        <taxon>Dendrobium</taxon>
    </lineage>
</organism>
<dbReference type="Proteomes" id="UP000775213">
    <property type="component" value="Unassembled WGS sequence"/>
</dbReference>
<name>A0AAV7HAZ8_DENCH</name>
<dbReference type="EMBL" id="JAGFBR010000001">
    <property type="protein sequence ID" value="KAH0470984.1"/>
    <property type="molecule type" value="Genomic_DNA"/>
</dbReference>
<proteinExistence type="predicted"/>
<reference evidence="1 2" key="1">
    <citation type="journal article" date="2021" name="Hortic Res">
        <title>Chromosome-scale assembly of the Dendrobium chrysotoxum genome enhances the understanding of orchid evolution.</title>
        <authorList>
            <person name="Zhang Y."/>
            <person name="Zhang G.Q."/>
            <person name="Zhang D."/>
            <person name="Liu X.D."/>
            <person name="Xu X.Y."/>
            <person name="Sun W.H."/>
            <person name="Yu X."/>
            <person name="Zhu X."/>
            <person name="Wang Z.W."/>
            <person name="Zhao X."/>
            <person name="Zhong W.Y."/>
            <person name="Chen H."/>
            <person name="Yin W.L."/>
            <person name="Huang T."/>
            <person name="Niu S.C."/>
            <person name="Liu Z.J."/>
        </authorList>
    </citation>
    <scope>NUCLEOTIDE SEQUENCE [LARGE SCALE GENOMIC DNA]</scope>
    <source>
        <strain evidence="1">Lindl</strain>
    </source>
</reference>
<sequence length="73" mass="8506">MAKERGCFILAILKRFPMKWWNVEVSIAIGLRHWNYPSLLEYKQKQRKFHPMSVACMSLAKVVASKAIKKVLS</sequence>
<accession>A0AAV7HAZ8</accession>
<keyword evidence="2" id="KW-1185">Reference proteome</keyword>
<evidence type="ECO:0000313" key="2">
    <source>
        <dbReference type="Proteomes" id="UP000775213"/>
    </source>
</evidence>